<dbReference type="EMBL" id="CAJVPV010001310">
    <property type="protein sequence ID" value="CAG8493275.1"/>
    <property type="molecule type" value="Genomic_DNA"/>
</dbReference>
<protein>
    <submittedName>
        <fullName evidence="1">1860_t:CDS:1</fullName>
    </submittedName>
</protein>
<evidence type="ECO:0000313" key="1">
    <source>
        <dbReference type="EMBL" id="CAG8493275.1"/>
    </source>
</evidence>
<organism evidence="1 2">
    <name type="scientific">Acaulospora morrowiae</name>
    <dbReference type="NCBI Taxonomy" id="94023"/>
    <lineage>
        <taxon>Eukaryota</taxon>
        <taxon>Fungi</taxon>
        <taxon>Fungi incertae sedis</taxon>
        <taxon>Mucoromycota</taxon>
        <taxon>Glomeromycotina</taxon>
        <taxon>Glomeromycetes</taxon>
        <taxon>Diversisporales</taxon>
        <taxon>Acaulosporaceae</taxon>
        <taxon>Acaulospora</taxon>
    </lineage>
</organism>
<evidence type="ECO:0000313" key="2">
    <source>
        <dbReference type="Proteomes" id="UP000789342"/>
    </source>
</evidence>
<keyword evidence="2" id="KW-1185">Reference proteome</keyword>
<dbReference type="AlphaFoldDB" id="A0A9N8WTN6"/>
<dbReference type="Proteomes" id="UP000789342">
    <property type="component" value="Unassembled WGS sequence"/>
</dbReference>
<gene>
    <name evidence="1" type="ORF">AMORRO_LOCUS2884</name>
</gene>
<name>A0A9N8WTN6_9GLOM</name>
<dbReference type="OrthoDB" id="2423204at2759"/>
<feature type="non-terminal residue" evidence="1">
    <location>
        <position position="69"/>
    </location>
</feature>
<accession>A0A9N8WTN6</accession>
<comment type="caution">
    <text evidence="1">The sequence shown here is derived from an EMBL/GenBank/DDBJ whole genome shotgun (WGS) entry which is preliminary data.</text>
</comment>
<proteinExistence type="predicted"/>
<reference evidence="1" key="1">
    <citation type="submission" date="2021-06" db="EMBL/GenBank/DDBJ databases">
        <authorList>
            <person name="Kallberg Y."/>
            <person name="Tangrot J."/>
            <person name="Rosling A."/>
        </authorList>
    </citation>
    <scope>NUCLEOTIDE SEQUENCE</scope>
    <source>
        <strain evidence="1">CL551</strain>
    </source>
</reference>
<sequence>MVEIVSRLLFIIRKSANWCLIGFLNESKEEPFQLKVDLYLRSLRWIINYEKGFRKEKSQLLYNKYNSKE</sequence>